<dbReference type="Pfam" id="PF00535">
    <property type="entry name" value="Glycos_transf_2"/>
    <property type="match status" value="1"/>
</dbReference>
<organism evidence="2 3">
    <name type="scientific">Azotobacter chroococcum</name>
    <dbReference type="NCBI Taxonomy" id="353"/>
    <lineage>
        <taxon>Bacteria</taxon>
        <taxon>Pseudomonadati</taxon>
        <taxon>Pseudomonadota</taxon>
        <taxon>Gammaproteobacteria</taxon>
        <taxon>Pseudomonadales</taxon>
        <taxon>Pseudomonadaceae</taxon>
        <taxon>Azotobacter</taxon>
    </lineage>
</organism>
<evidence type="ECO:0000313" key="2">
    <source>
        <dbReference type="EMBL" id="QQE87163.1"/>
    </source>
</evidence>
<dbReference type="SUPFAM" id="SSF53448">
    <property type="entry name" value="Nucleotide-diphospho-sugar transferases"/>
    <property type="match status" value="1"/>
</dbReference>
<gene>
    <name evidence="2" type="ORF">GKQ51_12605</name>
</gene>
<dbReference type="Proteomes" id="UP000596192">
    <property type="component" value="Chromosome"/>
</dbReference>
<sequence>MKISIAMATYNGSRYLPEQLDSFLRQTRQPDELVVCDDCSQDGTLDILRRFQQQAPFPVHIYQNERNLGFVRNFEKALSLCSGDILFLSDQDDVWFENRLAIIEQEFSAHPKKMVVLNDLEITTENLQPTGCRKLKNIHDLGFRSTYLITGCCTAIRREWRDIALPIPEVIGHHHIPHDMWINKLADLLGTRLIIERPLQFYRRHDNNTSSSPSNNISKTSKLKILISYGLKDAREGWMAKIAHTNLYLDRLEKSRSQIQSLGASERLDKAVIDLRNRLSALEHRLKIAAYPRWRRPPELLRFWLSGGYQNFAGWKSALKDMVRP</sequence>
<reference evidence="2 3" key="1">
    <citation type="submission" date="2020-12" db="EMBL/GenBank/DDBJ databases">
        <title>Genomic Analysis and Response surface optimization of nitrogen-fixing conditions for A. chroococcum strain HR1, Isolation from rhizosphere soil.</title>
        <authorList>
            <person name="Li J."/>
            <person name="Yang H."/>
            <person name="Liu H."/>
            <person name="Wang C."/>
            <person name="Tian Y."/>
            <person name="Lu X.Y."/>
        </authorList>
    </citation>
    <scope>NUCLEOTIDE SEQUENCE [LARGE SCALE GENOMIC DNA]</scope>
    <source>
        <strain evidence="2 3">HR1</strain>
    </source>
</reference>
<dbReference type="InterPro" id="IPR050834">
    <property type="entry name" value="Glycosyltransf_2"/>
</dbReference>
<dbReference type="AlphaFoldDB" id="A0AAQ0BX48"/>
<dbReference type="CDD" id="cd04196">
    <property type="entry name" value="GT_2_like_d"/>
    <property type="match status" value="1"/>
</dbReference>
<evidence type="ECO:0000259" key="1">
    <source>
        <dbReference type="Pfam" id="PF00535"/>
    </source>
</evidence>
<feature type="domain" description="Glycosyltransferase 2-like" evidence="1">
    <location>
        <begin position="4"/>
        <end position="159"/>
    </location>
</feature>
<accession>A0AAQ0BX48</accession>
<dbReference type="RefSeq" id="WP_198866174.1">
    <property type="nucleotide sequence ID" value="NZ_CP066310.1"/>
</dbReference>
<proteinExistence type="predicted"/>
<evidence type="ECO:0000313" key="3">
    <source>
        <dbReference type="Proteomes" id="UP000596192"/>
    </source>
</evidence>
<dbReference type="Gene3D" id="3.90.550.10">
    <property type="entry name" value="Spore Coat Polysaccharide Biosynthesis Protein SpsA, Chain A"/>
    <property type="match status" value="1"/>
</dbReference>
<dbReference type="InterPro" id="IPR029044">
    <property type="entry name" value="Nucleotide-diphossugar_trans"/>
</dbReference>
<dbReference type="PANTHER" id="PTHR43685">
    <property type="entry name" value="GLYCOSYLTRANSFERASE"/>
    <property type="match status" value="1"/>
</dbReference>
<dbReference type="EMBL" id="CP066310">
    <property type="protein sequence ID" value="QQE87163.1"/>
    <property type="molecule type" value="Genomic_DNA"/>
</dbReference>
<protein>
    <submittedName>
        <fullName evidence="2">Glycosyltransferase family 2 protein</fullName>
    </submittedName>
</protein>
<dbReference type="InterPro" id="IPR001173">
    <property type="entry name" value="Glyco_trans_2-like"/>
</dbReference>
<dbReference type="PANTHER" id="PTHR43685:SF11">
    <property type="entry name" value="GLYCOSYLTRANSFERASE TAGX-RELATED"/>
    <property type="match status" value="1"/>
</dbReference>
<name>A0AAQ0BX48_9GAMM</name>